<evidence type="ECO:0000256" key="8">
    <source>
        <dbReference type="ARBA" id="ARBA00023017"/>
    </source>
</evidence>
<keyword evidence="15" id="KW-1185">Reference proteome</keyword>
<accession>A0A8R1YB89</accession>
<evidence type="ECO:0000256" key="3">
    <source>
        <dbReference type="ARBA" id="ARBA00022448"/>
    </source>
</evidence>
<evidence type="ECO:0000256" key="7">
    <source>
        <dbReference type="ARBA" id="ARBA00022840"/>
    </source>
</evidence>
<keyword evidence="4 11" id="KW-0963">Cytoplasm</keyword>
<dbReference type="GO" id="GO:0048814">
    <property type="term" value="P:regulation of dendrite morphogenesis"/>
    <property type="evidence" value="ECO:0007669"/>
    <property type="project" value="EnsemblMetazoa"/>
</dbReference>
<dbReference type="GO" id="GO:0035371">
    <property type="term" value="C:microtubule plus-end"/>
    <property type="evidence" value="ECO:0007669"/>
    <property type="project" value="EnsemblMetazoa"/>
</dbReference>
<organism evidence="14 15">
    <name type="scientific">Pristionchus pacificus</name>
    <name type="common">Parasitic nematode worm</name>
    <dbReference type="NCBI Taxonomy" id="54126"/>
    <lineage>
        <taxon>Eukaryota</taxon>
        <taxon>Metazoa</taxon>
        <taxon>Ecdysozoa</taxon>
        <taxon>Nematoda</taxon>
        <taxon>Chromadorea</taxon>
        <taxon>Rhabditida</taxon>
        <taxon>Rhabditina</taxon>
        <taxon>Diplogasteromorpha</taxon>
        <taxon>Diplogasteroidea</taxon>
        <taxon>Neodiplogasteridae</taxon>
        <taxon>Pristionchus</taxon>
    </lineage>
</organism>
<dbReference type="Gene3D" id="3.40.50.300">
    <property type="entry name" value="P-loop containing nucleotide triphosphate hydrolases"/>
    <property type="match status" value="1"/>
</dbReference>
<dbReference type="PANTHER" id="PTHR12688:SF0">
    <property type="entry name" value="DYNEIN LIGHT INTERMEDIATE CHAIN"/>
    <property type="match status" value="1"/>
</dbReference>
<dbReference type="GO" id="GO:0008090">
    <property type="term" value="P:retrograde axonal transport"/>
    <property type="evidence" value="ECO:0007669"/>
    <property type="project" value="EnsemblMetazoa"/>
</dbReference>
<evidence type="ECO:0000256" key="6">
    <source>
        <dbReference type="ARBA" id="ARBA00022741"/>
    </source>
</evidence>
<keyword evidence="6 11" id="KW-0547">Nucleotide-binding</keyword>
<proteinExistence type="inferred from homology"/>
<evidence type="ECO:0000256" key="11">
    <source>
        <dbReference type="RuleBase" id="RU366047"/>
    </source>
</evidence>
<dbReference type="SUPFAM" id="SSF52540">
    <property type="entry name" value="P-loop containing nucleoside triphosphate hydrolases"/>
    <property type="match status" value="1"/>
</dbReference>
<sequence length="472" mass="51690">YSVILCSCCETRTLRVMFCFLKLSLSWFCVYVLFTESLMLKVESVGDSLPRLQASGNSSNQLLDKGKEEEKIWTRILSEVSARSSSGQQSSVIILGDHKCGNHSLISKLEKDKAESATKGASALEYHTLHVQADIRDGSYAYQLGTAGALGPAESVTLPVWLLDGEETFAPLLLHALPPSAPSRAVVLLTAALDNPGIMHSLRRWATVLAGQVNAKYDKNTIKEAKSLQERFWQEYVEPAESSMSASIMQGMDDPMVMPLEQGVLNENCGASLIVVITKSDIAPQMGTSQWEKLLVQIRRFCLSYGAALFYVSSKKGHNTQQLYKYIVHRAFGTAFTASPQMMERESLFVPSGWDSDKKIDIMKESMGDVDTLEPTREKPPVKDSLIESEEEQSFLARISSIEVATPMAKKQPLDETATTDNNTALASFFSNLLRPQTGKTPSAASAAPLDPAAQLDRIRSSATSTKPDSSA</sequence>
<dbReference type="Pfam" id="PF05783">
    <property type="entry name" value="DLIC"/>
    <property type="match status" value="1"/>
</dbReference>
<dbReference type="AlphaFoldDB" id="A0A2A6CC11"/>
<keyword evidence="13" id="KW-1133">Transmembrane helix</keyword>
<comment type="subunit">
    <text evidence="11">Homodimer. The cytoplasmic dynein 1 complex consists of two catalytic heavy chains (HCs) and a number of non-catalytic subunits presented by intermediate chains (ICs).</text>
</comment>
<evidence type="ECO:0000256" key="2">
    <source>
        <dbReference type="ARBA" id="ARBA00006831"/>
    </source>
</evidence>
<protein>
    <recommendedName>
        <fullName evidence="11">Dynein light intermediate chain</fullName>
    </recommendedName>
</protein>
<feature type="compositionally biased region" description="Low complexity" evidence="12">
    <location>
        <begin position="443"/>
        <end position="456"/>
    </location>
</feature>
<name>A0A2A6CC11_PRIPA</name>
<dbReference type="GO" id="GO:1904115">
    <property type="term" value="C:axon cytoplasm"/>
    <property type="evidence" value="ECO:0007669"/>
    <property type="project" value="GOC"/>
</dbReference>
<evidence type="ECO:0000313" key="15">
    <source>
        <dbReference type="Proteomes" id="UP000005239"/>
    </source>
</evidence>
<feature type="transmembrane region" description="Helical" evidence="13">
    <location>
        <begin position="12"/>
        <end position="34"/>
    </location>
</feature>
<evidence type="ECO:0000256" key="12">
    <source>
        <dbReference type="SAM" id="MobiDB-lite"/>
    </source>
</evidence>
<evidence type="ECO:0000256" key="9">
    <source>
        <dbReference type="ARBA" id="ARBA00023175"/>
    </source>
</evidence>
<evidence type="ECO:0000256" key="10">
    <source>
        <dbReference type="ARBA" id="ARBA00023212"/>
    </source>
</evidence>
<evidence type="ECO:0000256" key="1">
    <source>
        <dbReference type="ARBA" id="ARBA00004245"/>
    </source>
</evidence>
<reference evidence="15" key="1">
    <citation type="journal article" date="2008" name="Nat. Genet.">
        <title>The Pristionchus pacificus genome provides a unique perspective on nematode lifestyle and parasitism.</title>
        <authorList>
            <person name="Dieterich C."/>
            <person name="Clifton S.W."/>
            <person name="Schuster L.N."/>
            <person name="Chinwalla A."/>
            <person name="Delehaunty K."/>
            <person name="Dinkelacker I."/>
            <person name="Fulton L."/>
            <person name="Fulton R."/>
            <person name="Godfrey J."/>
            <person name="Minx P."/>
            <person name="Mitreva M."/>
            <person name="Roeseler W."/>
            <person name="Tian H."/>
            <person name="Witte H."/>
            <person name="Yang S.P."/>
            <person name="Wilson R.K."/>
            <person name="Sommer R.J."/>
        </authorList>
    </citation>
    <scope>NUCLEOTIDE SEQUENCE [LARGE SCALE GENOMIC DNA]</scope>
    <source>
        <strain evidence="15">PS312</strain>
    </source>
</reference>
<dbReference type="InterPro" id="IPR008467">
    <property type="entry name" value="Dynein1_light_intermed_chain"/>
</dbReference>
<reference evidence="14" key="2">
    <citation type="submission" date="2022-06" db="UniProtKB">
        <authorList>
            <consortium name="EnsemblMetazoa"/>
        </authorList>
    </citation>
    <scope>IDENTIFICATION</scope>
    <source>
        <strain evidence="14">PS312</strain>
    </source>
</reference>
<comment type="subcellular location">
    <subcellularLocation>
        <location evidence="1 11">Cytoplasm</location>
        <location evidence="1 11">Cytoskeleton</location>
    </subcellularLocation>
</comment>
<keyword evidence="9 11" id="KW-0505">Motor protein</keyword>
<dbReference type="GO" id="GO:0005524">
    <property type="term" value="F:ATP binding"/>
    <property type="evidence" value="ECO:0007669"/>
    <property type="project" value="UniProtKB-KW"/>
</dbReference>
<comment type="similarity">
    <text evidence="2 11">Belongs to the dynein light intermediate chain family.</text>
</comment>
<keyword evidence="3 11" id="KW-0813">Transport</keyword>
<keyword evidence="5 11" id="KW-0493">Microtubule</keyword>
<gene>
    <name evidence="14" type="primary">WBGene00101503</name>
</gene>
<dbReference type="GO" id="GO:0045504">
    <property type="term" value="F:dynein heavy chain binding"/>
    <property type="evidence" value="ECO:0000318"/>
    <property type="project" value="GO_Central"/>
</dbReference>
<feature type="region of interest" description="Disordered" evidence="12">
    <location>
        <begin position="437"/>
        <end position="472"/>
    </location>
</feature>
<keyword evidence="7 11" id="KW-0067">ATP-binding</keyword>
<evidence type="ECO:0000256" key="13">
    <source>
        <dbReference type="SAM" id="Phobius"/>
    </source>
</evidence>
<keyword evidence="10 11" id="KW-0206">Cytoskeleton</keyword>
<dbReference type="GO" id="GO:0000226">
    <property type="term" value="P:microtubule cytoskeleton organization"/>
    <property type="evidence" value="ECO:0000318"/>
    <property type="project" value="GO_Central"/>
</dbReference>
<evidence type="ECO:0000313" key="14">
    <source>
        <dbReference type="EnsemblMetazoa" id="PPA11949.1"/>
    </source>
</evidence>
<evidence type="ECO:0000256" key="4">
    <source>
        <dbReference type="ARBA" id="ARBA00022490"/>
    </source>
</evidence>
<comment type="function">
    <text evidence="11">Acts as one of several non-catalytic accessory components of the cytoplasmic dynein 1 complex that are thought to be involved in linking dynein to cargos and to adapter proteins that regulate dynein function. Cytoplasmic dynein 1 acts as a motor for the intracellular retrograde motility of vesicles and organelles along microtubules. May play a role in binding dynein to membranous organelles or chromosomes.</text>
</comment>
<dbReference type="GO" id="GO:0005868">
    <property type="term" value="C:cytoplasmic dynein complex"/>
    <property type="evidence" value="ECO:0000318"/>
    <property type="project" value="GO_Central"/>
</dbReference>
<dbReference type="Proteomes" id="UP000005239">
    <property type="component" value="Unassembled WGS sequence"/>
</dbReference>
<evidence type="ECO:0000256" key="5">
    <source>
        <dbReference type="ARBA" id="ARBA00022701"/>
    </source>
</evidence>
<accession>A0A2A6CC11</accession>
<dbReference type="GO" id="GO:0007018">
    <property type="term" value="P:microtubule-based movement"/>
    <property type="evidence" value="ECO:0000318"/>
    <property type="project" value="GO_Central"/>
</dbReference>
<dbReference type="OrthoDB" id="27603at2759"/>
<dbReference type="PANTHER" id="PTHR12688">
    <property type="entry name" value="DYNEIN LIGHT INTERMEDIATE CHAIN"/>
    <property type="match status" value="1"/>
</dbReference>
<keyword evidence="13" id="KW-0472">Membrane</keyword>
<keyword evidence="8 11" id="KW-0243">Dynein</keyword>
<dbReference type="InterPro" id="IPR027417">
    <property type="entry name" value="P-loop_NTPase"/>
</dbReference>
<dbReference type="InterPro" id="IPR022780">
    <property type="entry name" value="Dynein_light_int_chain"/>
</dbReference>
<keyword evidence="13" id="KW-0812">Transmembrane</keyword>
<feature type="compositionally biased region" description="Polar residues" evidence="12">
    <location>
        <begin position="461"/>
        <end position="472"/>
    </location>
</feature>
<dbReference type="EnsemblMetazoa" id="PPA11949.1">
    <property type="protein sequence ID" value="PPA11949.1"/>
    <property type="gene ID" value="WBGene00101503"/>
</dbReference>